<dbReference type="SUPFAM" id="SSF52283">
    <property type="entry name" value="Formate/glycerate dehydrogenase catalytic domain-like"/>
    <property type="match status" value="1"/>
</dbReference>
<reference evidence="4 5" key="2">
    <citation type="submission" date="2021-10" db="EMBL/GenBank/DDBJ databases">
        <authorList>
            <person name="Piombo E."/>
        </authorList>
    </citation>
    <scope>NUCLEOTIDE SEQUENCE [LARGE SCALE GENOMIC DNA]</scope>
</reference>
<dbReference type="SUPFAM" id="SSF51735">
    <property type="entry name" value="NAD(P)-binding Rossmann-fold domains"/>
    <property type="match status" value="1"/>
</dbReference>
<dbReference type="InterPro" id="IPR006140">
    <property type="entry name" value="D-isomer_DH_NAD-bd"/>
</dbReference>
<evidence type="ECO:0000313" key="4">
    <source>
        <dbReference type="EMBL" id="CAG9982449.1"/>
    </source>
</evidence>
<protein>
    <recommendedName>
        <fullName evidence="3">D-isomer specific 2-hydroxyacid dehydrogenase NAD-binding domain-containing protein</fullName>
    </recommendedName>
</protein>
<accession>A0A9N9U7F7</accession>
<dbReference type="GO" id="GO:0051287">
    <property type="term" value="F:NAD binding"/>
    <property type="evidence" value="ECO:0007669"/>
    <property type="project" value="InterPro"/>
</dbReference>
<dbReference type="GO" id="GO:0016491">
    <property type="term" value="F:oxidoreductase activity"/>
    <property type="evidence" value="ECO:0007669"/>
    <property type="project" value="UniProtKB-KW"/>
</dbReference>
<dbReference type="OrthoDB" id="298012at2759"/>
<dbReference type="InterPro" id="IPR036291">
    <property type="entry name" value="NAD(P)-bd_dom_sf"/>
</dbReference>
<dbReference type="AlphaFoldDB" id="A0A9N9U7F7"/>
<keyword evidence="2" id="KW-0520">NAD</keyword>
<evidence type="ECO:0000256" key="1">
    <source>
        <dbReference type="ARBA" id="ARBA00023002"/>
    </source>
</evidence>
<dbReference type="Pfam" id="PF02826">
    <property type="entry name" value="2-Hacid_dh_C"/>
    <property type="match status" value="1"/>
</dbReference>
<comment type="caution">
    <text evidence="4">The sequence shown here is derived from an EMBL/GenBank/DDBJ whole genome shotgun (WGS) entry which is preliminary data.</text>
</comment>
<evidence type="ECO:0000259" key="3">
    <source>
        <dbReference type="Pfam" id="PF02826"/>
    </source>
</evidence>
<gene>
    <name evidence="4" type="ORF">CBYS24578_00013260</name>
</gene>
<dbReference type="Proteomes" id="UP000754883">
    <property type="component" value="Unassembled WGS sequence"/>
</dbReference>
<keyword evidence="5" id="KW-1185">Reference proteome</keyword>
<sequence length="312" mass="33583">MKLLLPTSIDLDVQSLKGFAVTIHPYDVKVPIPEEHVDANIIVTWINSTENLRDAAKRLKNLRWIQALAAGPNDVLAAGFDPSTTVITTGSGTHDDTVAEHTLAMLLSGTRKLYEMRDYQSRSEWPGHLGGSYPRAGELTTLRGAQVLIWGFGGIAKTLTPLLHAVGAQVRGVARTPGVRSGVEVLSEDKLPELLPQTDALVMILPGSESTRNALNAERLKLLPRHAWVVNVGRGISVDEDALVDALEAGEIGGAALDVFSQEPLPASSRLWKAPNLTISPHAAGGRPSGCTDLIAENLRRFLADRPMKNVI</sequence>
<feature type="domain" description="D-isomer specific 2-hydroxyacid dehydrogenase NAD-binding" evidence="3">
    <location>
        <begin position="103"/>
        <end position="284"/>
    </location>
</feature>
<name>A0A9N9U7F7_9HYPO</name>
<proteinExistence type="predicted"/>
<dbReference type="Gene3D" id="3.40.50.720">
    <property type="entry name" value="NAD(P)-binding Rossmann-like Domain"/>
    <property type="match status" value="2"/>
</dbReference>
<dbReference type="PANTHER" id="PTHR43333:SF1">
    <property type="entry name" value="D-ISOMER SPECIFIC 2-HYDROXYACID DEHYDROGENASE NAD-BINDING DOMAIN-CONTAINING PROTEIN"/>
    <property type="match status" value="1"/>
</dbReference>
<keyword evidence="1" id="KW-0560">Oxidoreductase</keyword>
<dbReference type="PANTHER" id="PTHR43333">
    <property type="entry name" value="2-HACID_DH_C DOMAIN-CONTAINING PROTEIN"/>
    <property type="match status" value="1"/>
</dbReference>
<dbReference type="EMBL" id="CABFNO020001340">
    <property type="protein sequence ID" value="CAG9982449.1"/>
    <property type="molecule type" value="Genomic_DNA"/>
</dbReference>
<evidence type="ECO:0000256" key="2">
    <source>
        <dbReference type="ARBA" id="ARBA00023027"/>
    </source>
</evidence>
<evidence type="ECO:0000313" key="5">
    <source>
        <dbReference type="Proteomes" id="UP000754883"/>
    </source>
</evidence>
<organism evidence="4 5">
    <name type="scientific">Clonostachys byssicola</name>
    <dbReference type="NCBI Taxonomy" id="160290"/>
    <lineage>
        <taxon>Eukaryota</taxon>
        <taxon>Fungi</taxon>
        <taxon>Dikarya</taxon>
        <taxon>Ascomycota</taxon>
        <taxon>Pezizomycotina</taxon>
        <taxon>Sordariomycetes</taxon>
        <taxon>Hypocreomycetidae</taxon>
        <taxon>Hypocreales</taxon>
        <taxon>Bionectriaceae</taxon>
        <taxon>Clonostachys</taxon>
    </lineage>
</organism>
<dbReference type="CDD" id="cd12160">
    <property type="entry name" value="2-Hacid_dh_3"/>
    <property type="match status" value="1"/>
</dbReference>
<reference evidence="5" key="1">
    <citation type="submission" date="2019-06" db="EMBL/GenBank/DDBJ databases">
        <authorList>
            <person name="Broberg M."/>
        </authorList>
    </citation>
    <scope>NUCLEOTIDE SEQUENCE [LARGE SCALE GENOMIC DNA]</scope>
</reference>